<reference evidence="3 5" key="2">
    <citation type="submission" date="2022-10" db="EMBL/GenBank/DDBJ databases">
        <title>The complete genomes of actinobacterial strains from the NBC collection.</title>
        <authorList>
            <person name="Joergensen T.S."/>
            <person name="Alvarez Arevalo M."/>
            <person name="Sterndorff E.B."/>
            <person name="Faurdal D."/>
            <person name="Vuksanovic O."/>
            <person name="Mourched A.-S."/>
            <person name="Charusanti P."/>
            <person name="Shaw S."/>
            <person name="Blin K."/>
            <person name="Weber T."/>
        </authorList>
    </citation>
    <scope>NUCLEOTIDE SEQUENCE [LARGE SCALE GENOMIC DNA]</scope>
    <source>
        <strain evidence="3 5">NBC 01809</strain>
    </source>
</reference>
<sequence length="727" mass="80725">MRSAEYEFGHGQRWQVWPTLVARTAGMPFDWVQIEATGDFDVDEKAAQQALAAVDEQPVLREALLWQNPAVYRRRYRSREKAGKPSEQRKRDRALWAYASRYCAKNDMIGFFGPVVWGQWTDGPTDVSEAGRPPRQRGTFFESWAIRAVADALHERHDLSRWTVPRRAPVTHLEGESLLLADGTELRLSALRARVLALCDGRRTVDDVVAEIADADRDTVLAEIARLRTMRLLTSGFAVLRGVKPERALRGQLLRVTDPARRSAALADLDRVVEARDRVAAVGDDLAALDAALTGLDDRFVELTSGNAYHRAGDFYAGRTVLFQDCLGDLDVSLGTQLLADVGPALDLVLAGASWYCRRTAAEYEAWLTPQVDPVAGVPLLSVMDMVARSATYGDSSPPADAAVAELRRRWEGLLVSDPDVRAVQLTSEDLRAGVEAAFPAGPPLWAQARWHSPDLMFAATDLEQVRAGQALAVLGEVHPAMQTMDVLSAYEFHPDRPALHALIDEVMGDDRVVPIYQLGSGVLNSRTVPPDTYLSARYRYLGLAAETPYGPPDRLLPASRLRLRRGEAGLVVTDVRGDFEAPAVQVLGDFLSHAAAQRFGMLPARPHQPRVTVDNLVVSRESWTIPAGRLDGRDRVLHAAAGRLRDELGLPRHVFATIAGERKPFHVDLSNPMSLAVLSHRLRRRGYARLRFSEMLPGPEQLWLRDSRGRRYTGEFRFVCVDRFGR</sequence>
<dbReference type="Pfam" id="PF04738">
    <property type="entry name" value="Lant_dehydr_N"/>
    <property type="match status" value="2"/>
</dbReference>
<proteinExistence type="predicted"/>
<dbReference type="RefSeq" id="WP_091623570.1">
    <property type="nucleotide sequence ID" value="NZ_CP109071.1"/>
</dbReference>
<dbReference type="AlphaFoldDB" id="A0A1C6ULA1"/>
<evidence type="ECO:0000313" key="2">
    <source>
        <dbReference type="EMBL" id="SCL54774.1"/>
    </source>
</evidence>
<dbReference type="Proteomes" id="UP000199343">
    <property type="component" value="Unassembled WGS sequence"/>
</dbReference>
<evidence type="ECO:0000313" key="3">
    <source>
        <dbReference type="EMBL" id="WSA34340.1"/>
    </source>
</evidence>
<evidence type="ECO:0000259" key="1">
    <source>
        <dbReference type="Pfam" id="PF04738"/>
    </source>
</evidence>
<dbReference type="Gene3D" id="1.10.10.1150">
    <property type="entry name" value="Coenzyme PQQ synthesis protein D (PqqD)"/>
    <property type="match status" value="1"/>
</dbReference>
<dbReference type="OrthoDB" id="8480037at2"/>
<dbReference type="EMBL" id="CP109071">
    <property type="protein sequence ID" value="WSA34340.1"/>
    <property type="molecule type" value="Genomic_DNA"/>
</dbReference>
<organism evidence="2 4">
    <name type="scientific">Micromonospora peucetia</name>
    <dbReference type="NCBI Taxonomy" id="47871"/>
    <lineage>
        <taxon>Bacteria</taxon>
        <taxon>Bacillati</taxon>
        <taxon>Actinomycetota</taxon>
        <taxon>Actinomycetes</taxon>
        <taxon>Micromonosporales</taxon>
        <taxon>Micromonosporaceae</taxon>
        <taxon>Micromonospora</taxon>
    </lineage>
</organism>
<evidence type="ECO:0000313" key="4">
    <source>
        <dbReference type="Proteomes" id="UP000199343"/>
    </source>
</evidence>
<gene>
    <name evidence="2" type="ORF">GA0070608_1385</name>
    <name evidence="3" type="ORF">OIE14_10005</name>
</gene>
<dbReference type="STRING" id="47871.GA0070608_1385"/>
<reference evidence="2 4" key="1">
    <citation type="submission" date="2016-06" db="EMBL/GenBank/DDBJ databases">
        <authorList>
            <person name="Kjaerup R.B."/>
            <person name="Dalgaard T.S."/>
            <person name="Juul-Madsen H.R."/>
        </authorList>
    </citation>
    <scope>NUCLEOTIDE SEQUENCE [LARGE SCALE GENOMIC DNA]</scope>
    <source>
        <strain evidence="2 4">DSM 43363</strain>
    </source>
</reference>
<name>A0A1C6ULA1_9ACTN</name>
<dbReference type="InterPro" id="IPR041881">
    <property type="entry name" value="PqqD_sf"/>
</dbReference>
<dbReference type="InterPro" id="IPR006827">
    <property type="entry name" value="Lant_deHydtase_N"/>
</dbReference>
<feature type="domain" description="Lantibiotic dehydratase N-terminal" evidence="1">
    <location>
        <begin position="599"/>
        <end position="679"/>
    </location>
</feature>
<protein>
    <submittedName>
        <fullName evidence="3">Lantibiotic dehydratase family protein</fullName>
    </submittedName>
    <submittedName>
        <fullName evidence="2">Lantibiotic dehydratase, C terminus</fullName>
    </submittedName>
</protein>
<keyword evidence="5" id="KW-1185">Reference proteome</keyword>
<dbReference type="Proteomes" id="UP001334804">
    <property type="component" value="Chromosome"/>
</dbReference>
<accession>A0A1C6ULA1</accession>
<evidence type="ECO:0000313" key="5">
    <source>
        <dbReference type="Proteomes" id="UP001334804"/>
    </source>
</evidence>
<dbReference type="EMBL" id="FMIC01000002">
    <property type="protein sequence ID" value="SCL54774.1"/>
    <property type="molecule type" value="Genomic_DNA"/>
</dbReference>
<feature type="domain" description="Lantibiotic dehydratase N-terminal" evidence="1">
    <location>
        <begin position="57"/>
        <end position="484"/>
    </location>
</feature>